<dbReference type="EMBL" id="JBEPML010000013">
    <property type="protein sequence ID" value="MET3793381.1"/>
    <property type="molecule type" value="Genomic_DNA"/>
</dbReference>
<evidence type="ECO:0000313" key="3">
    <source>
        <dbReference type="EMBL" id="MET3793381.1"/>
    </source>
</evidence>
<keyword evidence="1" id="KW-0378">Hydrolase</keyword>
<comment type="caution">
    <text evidence="3">The sequence shown here is derived from an EMBL/GenBank/DDBJ whole genome shotgun (WGS) entry which is preliminary data.</text>
</comment>
<evidence type="ECO:0000313" key="4">
    <source>
        <dbReference type="Proteomes" id="UP001549076"/>
    </source>
</evidence>
<keyword evidence="4" id="KW-1185">Reference proteome</keyword>
<feature type="domain" description="Metallo-beta-lactamase" evidence="2">
    <location>
        <begin position="30"/>
        <end position="231"/>
    </location>
</feature>
<accession>A0ABV2N2W0</accession>
<organism evidence="3 4">
    <name type="scientific">Aquamicrobium terrae</name>
    <dbReference type="NCBI Taxonomy" id="1324945"/>
    <lineage>
        <taxon>Bacteria</taxon>
        <taxon>Pseudomonadati</taxon>
        <taxon>Pseudomonadota</taxon>
        <taxon>Alphaproteobacteria</taxon>
        <taxon>Hyphomicrobiales</taxon>
        <taxon>Phyllobacteriaceae</taxon>
        <taxon>Aquamicrobium</taxon>
    </lineage>
</organism>
<dbReference type="SUPFAM" id="SSF56281">
    <property type="entry name" value="Metallo-hydrolase/oxidoreductase"/>
    <property type="match status" value="1"/>
</dbReference>
<dbReference type="PANTHER" id="PTHR43546">
    <property type="entry name" value="UPF0173 METAL-DEPENDENT HYDROLASE MJ1163-RELATED"/>
    <property type="match status" value="1"/>
</dbReference>
<dbReference type="InterPro" id="IPR036866">
    <property type="entry name" value="RibonucZ/Hydroxyglut_hydro"/>
</dbReference>
<dbReference type="InterPro" id="IPR050114">
    <property type="entry name" value="UPF0173_UPF0282_UlaG_hydrolase"/>
</dbReference>
<name>A0ABV2N2W0_9HYPH</name>
<sequence>MKRYWDIKVMHVKITYLDTAMAIIEIGSLRLLTDPVLDDAGTKYDDGVIALEKTTPSAMSVDELGRIDAVLLSHDQHSDNLDTRGRELLTRIPLILTTPEAARRLGANATGLEPWQQSTITGADGFAITVTAAPAQHGPDGTQDLTGPVTGFLIDWDERTAQGPIYISGDTVPFDGTIEIAERAAPVSLALLHIGHVSPGPDAGIHLSLSAVEAIKYANDLRADVVVPLHFEGWKHFSEESGAAFETFQNSDFSTKTHWLKQRESLELDL</sequence>
<dbReference type="RefSeq" id="WP_354197254.1">
    <property type="nucleotide sequence ID" value="NZ_JBEPML010000013.1"/>
</dbReference>
<gene>
    <name evidence="3" type="ORF">ABID37_003605</name>
</gene>
<dbReference type="Gene3D" id="3.60.15.10">
    <property type="entry name" value="Ribonuclease Z/Hydroxyacylglutathione hydrolase-like"/>
    <property type="match status" value="1"/>
</dbReference>
<dbReference type="Pfam" id="PF12706">
    <property type="entry name" value="Lactamase_B_2"/>
    <property type="match status" value="1"/>
</dbReference>
<proteinExistence type="predicted"/>
<dbReference type="Proteomes" id="UP001549076">
    <property type="component" value="Unassembled WGS sequence"/>
</dbReference>
<protein>
    <submittedName>
        <fullName evidence="3">L-ascorbate metabolism protein UlaG (Beta-lactamase superfamily)</fullName>
    </submittedName>
</protein>
<dbReference type="InterPro" id="IPR001279">
    <property type="entry name" value="Metallo-B-lactamas"/>
</dbReference>
<reference evidence="3 4" key="1">
    <citation type="submission" date="2024-06" db="EMBL/GenBank/DDBJ databases">
        <title>Genomic Encyclopedia of Type Strains, Phase IV (KMG-IV): sequencing the most valuable type-strain genomes for metagenomic binning, comparative biology and taxonomic classification.</title>
        <authorList>
            <person name="Goeker M."/>
        </authorList>
    </citation>
    <scope>NUCLEOTIDE SEQUENCE [LARGE SCALE GENOMIC DNA]</scope>
    <source>
        <strain evidence="3 4">DSM 27865</strain>
    </source>
</reference>
<evidence type="ECO:0000256" key="1">
    <source>
        <dbReference type="ARBA" id="ARBA00022801"/>
    </source>
</evidence>
<evidence type="ECO:0000259" key="2">
    <source>
        <dbReference type="Pfam" id="PF12706"/>
    </source>
</evidence>
<dbReference type="PANTHER" id="PTHR43546:SF9">
    <property type="entry name" value="L-ASCORBATE-6-PHOSPHATE LACTONASE ULAG-RELATED"/>
    <property type="match status" value="1"/>
</dbReference>